<sequence>MCTSYYIQYTCNCRKEMEFEQCAERQGTNVKCQPILKRFGKDSTNYCSKHLAKPTAPVKYYDQDGNEA</sequence>
<proteinExistence type="predicted"/>
<evidence type="ECO:0000313" key="2">
    <source>
        <dbReference type="Proteomes" id="UP000700596"/>
    </source>
</evidence>
<dbReference type="OrthoDB" id="3819893at2759"/>
<gene>
    <name evidence="1" type="ORF">B0J11DRAFT_485064</name>
</gene>
<name>A0A9P9E1D6_9PLEO</name>
<comment type="caution">
    <text evidence="1">The sequence shown here is derived from an EMBL/GenBank/DDBJ whole genome shotgun (WGS) entry which is preliminary data.</text>
</comment>
<dbReference type="EMBL" id="JAGMWT010000005">
    <property type="protein sequence ID" value="KAH7128832.1"/>
    <property type="molecule type" value="Genomic_DNA"/>
</dbReference>
<protein>
    <submittedName>
        <fullName evidence="1">Uncharacterized protein</fullName>
    </submittedName>
</protein>
<dbReference type="Proteomes" id="UP000700596">
    <property type="component" value="Unassembled WGS sequence"/>
</dbReference>
<reference evidence="1" key="1">
    <citation type="journal article" date="2021" name="Nat. Commun.">
        <title>Genetic determinants of endophytism in the Arabidopsis root mycobiome.</title>
        <authorList>
            <person name="Mesny F."/>
            <person name="Miyauchi S."/>
            <person name="Thiergart T."/>
            <person name="Pickel B."/>
            <person name="Atanasova L."/>
            <person name="Karlsson M."/>
            <person name="Huettel B."/>
            <person name="Barry K.W."/>
            <person name="Haridas S."/>
            <person name="Chen C."/>
            <person name="Bauer D."/>
            <person name="Andreopoulos W."/>
            <person name="Pangilinan J."/>
            <person name="LaButti K."/>
            <person name="Riley R."/>
            <person name="Lipzen A."/>
            <person name="Clum A."/>
            <person name="Drula E."/>
            <person name="Henrissat B."/>
            <person name="Kohler A."/>
            <person name="Grigoriev I.V."/>
            <person name="Martin F.M."/>
            <person name="Hacquard S."/>
        </authorList>
    </citation>
    <scope>NUCLEOTIDE SEQUENCE</scope>
    <source>
        <strain evidence="1">MPI-CAGE-CH-0243</strain>
    </source>
</reference>
<dbReference type="AlphaFoldDB" id="A0A9P9E1D6"/>
<accession>A0A9P9E1D6</accession>
<keyword evidence="2" id="KW-1185">Reference proteome</keyword>
<organism evidence="1 2">
    <name type="scientific">Dendryphion nanum</name>
    <dbReference type="NCBI Taxonomy" id="256645"/>
    <lineage>
        <taxon>Eukaryota</taxon>
        <taxon>Fungi</taxon>
        <taxon>Dikarya</taxon>
        <taxon>Ascomycota</taxon>
        <taxon>Pezizomycotina</taxon>
        <taxon>Dothideomycetes</taxon>
        <taxon>Pleosporomycetidae</taxon>
        <taxon>Pleosporales</taxon>
        <taxon>Torulaceae</taxon>
        <taxon>Dendryphion</taxon>
    </lineage>
</organism>
<evidence type="ECO:0000313" key="1">
    <source>
        <dbReference type="EMBL" id="KAH7128832.1"/>
    </source>
</evidence>